<keyword evidence="5" id="KW-0998">Cell outer membrane</keyword>
<dbReference type="Gene3D" id="1.25.40.390">
    <property type="match status" value="1"/>
</dbReference>
<dbReference type="InterPro" id="IPR033985">
    <property type="entry name" value="SusD-like_N"/>
</dbReference>
<evidence type="ECO:0000313" key="8">
    <source>
        <dbReference type="EMBL" id="MBD8001221.1"/>
    </source>
</evidence>
<keyword evidence="3" id="KW-0732">Signal</keyword>
<dbReference type="InterPro" id="IPR011990">
    <property type="entry name" value="TPR-like_helical_dom_sf"/>
</dbReference>
<dbReference type="InterPro" id="IPR012944">
    <property type="entry name" value="SusD_RagB_dom"/>
</dbReference>
<comment type="similarity">
    <text evidence="2">Belongs to the SusD family.</text>
</comment>
<evidence type="ECO:0000259" key="6">
    <source>
        <dbReference type="Pfam" id="PF07980"/>
    </source>
</evidence>
<evidence type="ECO:0000259" key="7">
    <source>
        <dbReference type="Pfam" id="PF14322"/>
    </source>
</evidence>
<evidence type="ECO:0000256" key="2">
    <source>
        <dbReference type="ARBA" id="ARBA00006275"/>
    </source>
</evidence>
<organism evidence="8 9">
    <name type="scientific">Phocaeicola faecium</name>
    <dbReference type="NCBI Taxonomy" id="2762213"/>
    <lineage>
        <taxon>Bacteria</taxon>
        <taxon>Pseudomonadati</taxon>
        <taxon>Bacteroidota</taxon>
        <taxon>Bacteroidia</taxon>
        <taxon>Bacteroidales</taxon>
        <taxon>Bacteroidaceae</taxon>
        <taxon>Phocaeicola</taxon>
    </lineage>
</organism>
<keyword evidence="9" id="KW-1185">Reference proteome</keyword>
<dbReference type="PROSITE" id="PS51257">
    <property type="entry name" value="PROKAR_LIPOPROTEIN"/>
    <property type="match status" value="1"/>
</dbReference>
<evidence type="ECO:0000256" key="1">
    <source>
        <dbReference type="ARBA" id="ARBA00004442"/>
    </source>
</evidence>
<evidence type="ECO:0000313" key="9">
    <source>
        <dbReference type="Proteomes" id="UP000616346"/>
    </source>
</evidence>
<evidence type="ECO:0000256" key="3">
    <source>
        <dbReference type="ARBA" id="ARBA00022729"/>
    </source>
</evidence>
<dbReference type="Proteomes" id="UP000616346">
    <property type="component" value="Unassembled WGS sequence"/>
</dbReference>
<comment type="subcellular location">
    <subcellularLocation>
        <location evidence="1">Cell outer membrane</location>
    </subcellularLocation>
</comment>
<name>A0ABR8VA05_9BACT</name>
<feature type="domain" description="RagB/SusD" evidence="6">
    <location>
        <begin position="395"/>
        <end position="566"/>
    </location>
</feature>
<reference evidence="8 9" key="1">
    <citation type="submission" date="2020-08" db="EMBL/GenBank/DDBJ databases">
        <title>A Genomic Blueprint of the Chicken Gut Microbiome.</title>
        <authorList>
            <person name="Gilroy R."/>
            <person name="Ravi A."/>
            <person name="Getino M."/>
            <person name="Pursley I."/>
            <person name="Horton D.L."/>
            <person name="Alikhan N.-F."/>
            <person name="Baker D."/>
            <person name="Gharbi K."/>
            <person name="Hall N."/>
            <person name="Watson M."/>
            <person name="Adriaenssens E.M."/>
            <person name="Foster-Nyarko E."/>
            <person name="Jarju S."/>
            <person name="Secka A."/>
            <person name="Antonio M."/>
            <person name="Oren A."/>
            <person name="Chaudhuri R."/>
            <person name="La Ragione R.M."/>
            <person name="Hildebrand F."/>
            <person name="Pallen M.J."/>
        </authorList>
    </citation>
    <scope>NUCLEOTIDE SEQUENCE [LARGE SCALE GENOMIC DNA]</scope>
    <source>
        <strain evidence="8 9">Sa1YUN3</strain>
    </source>
</reference>
<keyword evidence="4" id="KW-0472">Membrane</keyword>
<comment type="caution">
    <text evidence="8">The sequence shown here is derived from an EMBL/GenBank/DDBJ whole genome shotgun (WGS) entry which is preliminary data.</text>
</comment>
<dbReference type="SUPFAM" id="SSF48452">
    <property type="entry name" value="TPR-like"/>
    <property type="match status" value="1"/>
</dbReference>
<dbReference type="EMBL" id="JACSPQ010000001">
    <property type="protein sequence ID" value="MBD8001221.1"/>
    <property type="molecule type" value="Genomic_DNA"/>
</dbReference>
<feature type="domain" description="SusD-like N-terminal" evidence="7">
    <location>
        <begin position="88"/>
        <end position="210"/>
    </location>
</feature>
<sequence>MKRNKLFNVFSAALLSAGMGLSSCSDWLDLSPIDYYGAGNFWQTEAQAIGNLSAQMSAFRGYCFQSVIVYGELRGGAYTRATNGSDGSSLDYQYLRDQNLSQTNYGVGNFGGYWGLISSVNLFIANVEAANYFSSEDTKNYCLGMAYGMRAYYYFLMYRAYGGVPLRLTPEVENGNYDPSTLYMPRATASETMTQIKADITKSLEYFGNQTTFNFNGSDANAKYYWSKAATEMLAGEVYLWNAKVTVGDQQATPADLTTAKTHFENVISDYGLDLEGNFTDIFSTSNKQNEEIIFAFKFDENEATNSIPVNNLYGIITGNTIGAAYDSEGNLWDNPLQIPGTQQRYQYANALWYQFDEADTRRDATLLPSWHDQAATQLRGTFACKNLGSILESTGFKCYNGDQPIYRLALAYLSLAEIANMEGDNSAVERYVNRIRERAYGENWNADTYGYTAGSFVENEVAILHEKDKEFVQEGQRWYDICRMSVSANCGALDHLVFHNEGHIAYGLTITDNMKEVSNIPWDQQTPPEIVVEPILSTDLAYRVLWPLSTSDLNNDKQLEQTPGYEDDVE</sequence>
<gene>
    <name evidence="8" type="ORF">H9626_03190</name>
</gene>
<dbReference type="RefSeq" id="WP_191709546.1">
    <property type="nucleotide sequence ID" value="NZ_JACSPQ010000001.1"/>
</dbReference>
<proteinExistence type="inferred from homology"/>
<dbReference type="Pfam" id="PF07980">
    <property type="entry name" value="SusD_RagB"/>
    <property type="match status" value="1"/>
</dbReference>
<accession>A0ABR8VA05</accession>
<evidence type="ECO:0000256" key="4">
    <source>
        <dbReference type="ARBA" id="ARBA00023136"/>
    </source>
</evidence>
<protein>
    <submittedName>
        <fullName evidence="8">RagB/SusD family nutrient uptake outer membrane protein</fullName>
    </submittedName>
</protein>
<dbReference type="Pfam" id="PF14322">
    <property type="entry name" value="SusD-like_3"/>
    <property type="match status" value="1"/>
</dbReference>
<evidence type="ECO:0000256" key="5">
    <source>
        <dbReference type="ARBA" id="ARBA00023237"/>
    </source>
</evidence>